<name>A0A1G4VF97_9MYCO</name>
<evidence type="ECO:0000313" key="1">
    <source>
        <dbReference type="EMBL" id="SCX05933.1"/>
    </source>
</evidence>
<organism evidence="1 2">
    <name type="scientific">Mycolicibacterium fluoranthenivorans</name>
    <dbReference type="NCBI Taxonomy" id="258505"/>
    <lineage>
        <taxon>Bacteria</taxon>
        <taxon>Bacillati</taxon>
        <taxon>Actinomycetota</taxon>
        <taxon>Actinomycetes</taxon>
        <taxon>Mycobacteriales</taxon>
        <taxon>Mycobacteriaceae</taxon>
        <taxon>Mycolicibacterium</taxon>
    </lineage>
</organism>
<evidence type="ECO:0000313" key="2">
    <source>
        <dbReference type="Proteomes" id="UP000199707"/>
    </source>
</evidence>
<dbReference type="InterPro" id="IPR027417">
    <property type="entry name" value="P-loop_NTPase"/>
</dbReference>
<dbReference type="InterPro" id="IPR005021">
    <property type="entry name" value="Terminase_largesu-like"/>
</dbReference>
<sequence length="551" mass="61175">MSSPSSAPHATARKGHTKARVYTPPLPENCDTDRIDGCLCGCGLNPDTSWGFECIAFLENVLRWVLIPYQKWLYIHALEKNLAGTGFRFQTLIVLIARQNGKTQWLKGLGLWKLYMDGAEQVLITAQNLDLAEKTLSEAVADVKSNRLLRREYRRYSQTNGKHRMILKSVNDWRRAQGLEPLGLAGAENPREWRTTPATRKGGRSLSVDLAMLDELREHQNWLAWNAITPTTQARPRSLVVGASNAGDATSVVLRSLRDGATAKIQVGETARTKIGLFEYSVPDDVEFDDPEFWPMANPAMGYLPDFDEERLYGKLEEAEPDNIAGFKTEYLCMWVSALQPGVLPAADWRETTDKNSRRRADADVWASVDVNYERTKSYVGVTAERGDGNWHNELVAAARGTDWVLPWFLDPKRLIEDETGPIIGADGKKYRSRFKGVVIQARGAPASGQIETLQKAGIPVVELGGPDLTKAYGDYYDLLTQHRVKHRPSPALDEAAAVAQAKSLGDAWVMDRKKNDCSAAVCIVQATWGAMKTPEPVQESAYSSGDLAIL</sequence>
<dbReference type="PANTHER" id="PTHR41287">
    <property type="match status" value="1"/>
</dbReference>
<dbReference type="Gene3D" id="3.40.50.300">
    <property type="entry name" value="P-loop containing nucleotide triphosphate hydrolases"/>
    <property type="match status" value="1"/>
</dbReference>
<dbReference type="EMBL" id="FMUB01000002">
    <property type="protein sequence ID" value="SCX05933.1"/>
    <property type="molecule type" value="Genomic_DNA"/>
</dbReference>
<accession>A0A1G4VF97</accession>
<dbReference type="RefSeq" id="WP_090354034.1">
    <property type="nucleotide sequence ID" value="NZ_FMUB01000002.1"/>
</dbReference>
<protein>
    <submittedName>
        <fullName evidence="1">Phage terminase-like protein, large subunit, contains N-terminal HTH domain</fullName>
    </submittedName>
</protein>
<gene>
    <name evidence="1" type="ORF">SAMN02799620_00783</name>
</gene>
<dbReference type="PANTHER" id="PTHR41287:SF1">
    <property type="entry name" value="PROTEIN YMFN"/>
    <property type="match status" value="1"/>
</dbReference>
<proteinExistence type="predicted"/>
<reference evidence="2" key="1">
    <citation type="submission" date="2016-10" db="EMBL/GenBank/DDBJ databases">
        <authorList>
            <person name="Varghese N."/>
            <person name="Submissions S."/>
        </authorList>
    </citation>
    <scope>NUCLEOTIDE SEQUENCE [LARGE SCALE GENOMIC DNA]</scope>
    <source>
        <strain evidence="2">UNC267MFSha1.1M11</strain>
    </source>
</reference>
<dbReference type="AlphaFoldDB" id="A0A1G4VF97"/>
<dbReference type="Proteomes" id="UP000199707">
    <property type="component" value="Unassembled WGS sequence"/>
</dbReference>
<dbReference type="STRING" id="1502745.SAMN02799620_00783"/>